<evidence type="ECO:0000256" key="4">
    <source>
        <dbReference type="ARBA" id="ARBA00017143"/>
    </source>
</evidence>
<reference evidence="13" key="1">
    <citation type="submission" date="2025-08" db="UniProtKB">
        <authorList>
            <consortium name="RefSeq"/>
        </authorList>
    </citation>
    <scope>IDENTIFICATION</scope>
</reference>
<dbReference type="SUPFAM" id="SSF53300">
    <property type="entry name" value="vWA-like"/>
    <property type="match status" value="1"/>
</dbReference>
<organism evidence="12 13">
    <name type="scientific">Hydra vulgaris</name>
    <name type="common">Hydra</name>
    <name type="synonym">Hydra attenuata</name>
    <dbReference type="NCBI Taxonomy" id="6087"/>
    <lineage>
        <taxon>Eukaryota</taxon>
        <taxon>Metazoa</taxon>
        <taxon>Cnidaria</taxon>
        <taxon>Hydrozoa</taxon>
        <taxon>Hydroidolina</taxon>
        <taxon>Anthoathecata</taxon>
        <taxon>Aplanulata</taxon>
        <taxon>Hydridae</taxon>
        <taxon>Hydra</taxon>
    </lineage>
</organism>
<sequence>MNSEEVFQVSGYNRLNALIIYLEENFIGDSEVVGIKNQLKCLLKAGIFKGIQKNNILHYLSKLMLSDEAKIPVVCLFGNLLPELFYRLFNELKNNINKSSFPSALNQTACLSTLLLEKGPAMLKLIKKFLNWISESFMNNCEGFEAIMHYHEAIPSLLQLTYFFCSFEKTYKSVFSLKNLLCFCNSNDIIVRWYAFKLIYNELKTPCIETQLKIRFNENDFNTMILQEYELKQNIKNFAKHDSDIFLKKVITPSISNFFFEKSDFNGNFFPIYNFIFEHYNSNSKNDASFPFLVLTELTKQTLKSIAVGIMSNYPILLSGDTGCGKTTIVESLAAYLGRNRSPNIIKIQLGELTDSKSLLGSYMCSGASGKFHWQPGTLTQALRHGSWVLFEDINTAPTDVLSMLVALVKLKKLYIPGHPDGIEPANGFQIFATTRKKHATESNATLHLFSKLCHHVRVSNLSKDDLVLIIKFKFPELSMVAEKMVDIYAMVSVDESLVSESDVQFSSLKIKSTTRDILKWCSRIVCSNKTFTHEDMFLSAFQCFCSSLSQNYQVQVAFSIGAKLGLCKEKVEYYLQNYKPVLNKNDVFFSVGSGTLSRKISTHFKFNCVQQRFAFTRHSLCLLENILLGVLHNEPLLIVGETGCGKTSTVQYLAEQTGRNVVVVNMSQQSDITDLLGGFKPIDAKQILKPLKYQFEDLFNKTFPQDKNAKFLNHINQCFEQKKWSNLLKLMQHCCQKAFEKNLNKLNVECIKKDIEDDSKKNWESLLKQISNVQEKIKTQQALVFDFVEGALIECLKSGDWLLLDEINLASPETLEYLSGLLDSKLGSLLVTERGDIEEIERHPDFRFFACMNPATDVGKKSLPYGIQNRFTEIYVDEIKDLSDLLTLVAYYLQNMNLSTSILSGIVKFYQIIRVKAHEVLVDGAGQKPHYSLRTLCRALKFTDSQSSLPPLRAVYEGICLSFLTQLGRPSYSIVEQLIKSVIFGEIKNINNILNLPLPKPVGMETINVQGYWLKTGKDSQTENTSYVITDSVKRNLKDLARVVSGGSLPILIQGETSVGKTSLIAYLAQLTRNHCVRINNHEHADIQEYIGSYGADDTGNLVFKEGILVTAMRKGYWIILDELNLAPTDVLEALNRLLDDNRELYIAETQEVVKAHPQFMLFATQNPPNNYGGRKILSRAFRNRFIELHFDEIPRQELEEILHIRCHLPVSYCKKFVKVMYDLQLRRTSSGIFAGKNSFMTLRDLFRWAERYRMSNVTQDFYDWEQCICEDGFLLIAGRCRKPQEQVLIKEVLEENFKKSLNLEQIFSGKSLSSTHVWEQISRNLSVEFQHVVWTDSMKRLGVLVGRALQFGEAVLLVGETGCGKTTICQMLASISNQKLYSVNCHMHTESSDFLGGLRPVRNKEEGDQKLFEWCDGPLINSMEEGAMFLIDEISLADDSVLERLNSVLETDRVLVLAEKGESDIDNQSLYVVKAAEKFRLVATMNPGGDFGKKELSPALRNRFTEIWCPSSDSNKDIIMIIEHNIKKGVHLKSYDETSGFGYAIVKFISWLKNTDFGVKLTVSIRDILSWVQFINISCKGLHDTGQFLHHLSPEEAYVHGACLVFVDSIGACSSIQFMFAAEAKKIALSYLCNEVGIFEFQNCTAYTVLQDKWFGIHPFFIEKGNCPLPITNHYSLDAHTTQKNAISLLRAMQLSQPILLEGSPGVGKTSLVMTIAKLSSHSITRINLSEETDVSDLFGADLPMEGETGLFKWRDGPLLKALKNEEWVIFDELNLASQSVLEGLNACFDHRGEVFIPELNKTFKLKQGKTKIFACQNPYHEGNGRKGLPKSFLNRFTKVYVDMLTKDDLLLILKSLFENISDNHITKMVHFNQSLHKEVIVESNWGKKGSPWEFNVRDLIRWCELLEKNQGTHPGDFISMIYLNRMRTVEDREKILLLYESIFQDKHMIQRRKTSQCLFELDQKKFRVGFSELIRSKKTISSNTSLQLLRCFLPYLETIMKCIEMNWMSILVGYECSGKTSIVHLLSYLIGHPLYVLSMNCSMDTMDIIGGFEQVSNELINDELLQSCIQEVEQVILFCINKSFINIAESLIFEREKLQNILEKKEKSLVDAIYNIMLVVTQLTHSLEYNSYSLDVLLEKLTSVKKEVHTETQSGRFVWVDGVLVNAIKNGYWLLIDNANFCSSAVLDRLNGLLEPGGVLTIDERGVVNGEVISIKPHPDFRLFMTMNPKFGEISRAMRNRGVEIFILSENEGVIKDEFDTKLLMQSVKCNDLSPYNLSLIRNNVDSKNVLQASIVKVSHIFSMLTKYGFSYKEAFCTCLENFILFDSNIQKIASDLSCDMSLSKELVFINQVPSIETLLNSTEISKSIKNSLPIWAYCNSDFKSKEIAFLLFFERIPFENINFCLLFLIKSLSEMLKSCSSTNWLFDTGSALRNILKELSGDNKCYSLKCLINKDGSHISKRMYFNFLLCFTDFKIMLVKDVNESSILSYSKLFSDGKANLGFEHKCIPYLYPTCNKLMSFIENTWINSISFPTWEHFAKVEHSFKWFYRFIICCKSNSYHSNQYLLIHWKWFTEEFISVAEITWCLPDDLQLCLQRLNDIFQHKCNKILHSIQAMVVQPAAFAYYEQEILMNKIVEVSEKIRFLPINETSYTYNKQALKLFSNIWQSKFYCQEMQSEIEQLHNDVLKLENDLTWNIYLHEFCKALFTSNTFKMLKNSELKNRLTDRQINSTDNLVRYANARNISFLENEGFMKFKSFEPHLTFAVFEEFLKGSSLHDNSLQKVASSCSSLFSFLDNHVDKRNPLQPLLCIKLREFDGIKKKISDICSILWANSSILMKQYEIFIDDLVQISIRDIITLFNDIKASLTSYSEIKSFSININELMAIGVDIQKTISNHHSDNLVGMNIILEALIYFLVQISNNEFQHEIVAGTLSCYSGLLMLYCLRPINKYDIVEEKKLKLHYLYEELKEVNNELEVRYNAEYIWSGFSPMKFENLSNDNLEHLTSNPERVRCLLVLRKLLITEIENTTCELPIRPESSEYQQIYEEFDHYVATICSECNIIELVQQTQSYFSSKKKPNAAFIKEISTALQKLQMWNNSSTQFIIKMKTQFPFYKDITTLPLIAIQKCQTGFTLLGDKLKSLLSEIHYIHIHPDTNMLLPWDILYKIFNLWQSSSLENARFLCSEELHIFLTNNQDIPGIDHIKLFTLHTALIKIKDYRLSNKMKHKDSLSANILQNLLDKLFDLWSIEQYQLKQKQNDRESLFRFKSQSHCENKTEDEENQELQDQLFPTYESEFLVMNNDVTLENKIDQVVLNKKQTIDAIVDQKLVYNAVKVIYLNIEENQSQSELFSLSQVLSLLKMEHVFSNVKFDNCMTSLYLTFSEIMQQLSVEEQIHCEKFNIYTDYSISESVICQNILKEFLIHLKKLLNEFENHPALKQIEKVIEYLLSESVYTPLMKFVSGFEFLLSQCYSWEDYAASHVSLKQHMQIVSQKILEWRKIELNQWKKLLDQSELEAADMSSFWFHFYNLCRNLCNKNEEEIKSNRDSLILAVKEFLEGSNIGEYRSRLQLVYTLYAYLCSNGTEQGTLNAIWNIWMYYNQFQSAILLSLSERKKPIEQQIKDFVKITKWTDINYYALKDTISKAHRTLRKYVQKYKKVLGEPVIQFFKDTNVLSSTVEKHNDVKTFVLNIDKSLFNGHQMINHMGHQVIEFSMYLNKVPKLKLKMKKHIKYITESMTYDSLTQTLDEFTGEIIESVLELQKDNISGLAKEKQKAARSLLQQQKRKSLSLLFRELRRIGISYRKGLLLFSNEEDLSCIPVLDENKFDKLQKAKNNMEAANLYYFRCVAKSSSFSSALCSPSKEISPAEISKFKGFCGHLYFLVTEQRKQIDGLITGYCHLRNSISICENLKSSKNENGILPPQNTVKYWNTEVTSHLFNTIESLTDFKKILNNCPLYNLDHDNLTPFASSMLPKISSWCKDTPELKDTMNKTQASLDILRNACNIYSYSPKDLFYWSHWESLSVNLMKLKDVTNLINDFTIFFTTDGNPLSGSFMDDLIKVNNKNVLLLENFSKVSLNSPHDDPTCENFIDKLECFIKKMLISVQNLVKHAEEFKQKIDLEKKETDTELITGLFCPLLSSNFVSHTNYIQLKSLLDEWNEIVAHLLIAFSDSCNNSCVYNLLPVIAPLIDMFSSLVEFYTFHWVALHRTSCKLLIVLYNLFSDLLEKGYCIPAEEDNSLETEGATKFEDVQPSGLGEGQGAKDVSNEIESEDQVEDTKHGDQPQDEQPEKEDIKEEKEGIEMTDDFDSHLQDVEDFDESSGDEDEDLKEDNEQQIGDVDKADETIDKKMWSDDEDEKEDINESDDDYNGEGADSADSQLVANEDNPGEQPSENKEEKARNEELEKLDKEDLENQNKDDDFQNNEENQNLRDDQDLSIDMKNETMEEECDENVDETNENQEKLDSDEEVMDDRSDEKNQEKDDEKDEIANDKDTEKDTEHQADESDETMLDQEVMSDQEEMTQTENHSLQPKDSSEYAEQAPDNNMLSNSKSQIEQVQENEKHDNSNGNADSTGLKGNLSSNDSLTKQRSTQTKGQKRKGIPQSNENRTEETAESVEVKKRKAFDAEENESSADEGGNENDNESYQHIKDNKSSYDQLIVDSATQSQIKDKLQKITIEDSSSAIEEEDESAIDDSSKNKNAKISDVNELIDPIKDDDMEEKISEDTTDHDSQKTDELTIYKDYKTDFFTDENALFSTDLEKKEKTLELLRSELENGLFSLSLKRSQIKDPKQALDMWMKYDRLTSNLAQQLCEQLRLVLEPTLASKMKGDYRTGKRINMRKVIPYIASQFRKDKIWLRRTKKSKRKYQIVLAVDDSSSMADNHSKQLAFESIAVISNALKLLEAGELALCSFGEDARLVHPFEETFSELSGASILQEFSFEQKKTNISQLLNMCTLLLNSISRDIVDINLSKLLLIISDGRGIFLEGKEVVRKAVYQARDAGVFVVFIILDNPNNKDSILDIKIPIFPLGGGLPQIKAYMEEFPFPFYVILREINSLPSVLGEALRQWFELVAQTN</sequence>
<dbReference type="Proteomes" id="UP001652625">
    <property type="component" value="Chromosome 03"/>
</dbReference>
<dbReference type="InterPro" id="IPR036465">
    <property type="entry name" value="vWFA_dom_sf"/>
</dbReference>
<dbReference type="InterPro" id="IPR040848">
    <property type="entry name" value="AAA_lid_7"/>
</dbReference>
<dbReference type="InterPro" id="IPR041190">
    <property type="entry name" value="Midasin_AAA_lid_5"/>
</dbReference>
<dbReference type="CDD" id="cd01460">
    <property type="entry name" value="vWA_midasin"/>
    <property type="match status" value="1"/>
</dbReference>
<dbReference type="SMART" id="SM00382">
    <property type="entry name" value="AAA"/>
    <property type="match status" value="5"/>
</dbReference>
<dbReference type="PIRSF" id="PIRSF010340">
    <property type="entry name" value="Midasin"/>
    <property type="match status" value="1"/>
</dbReference>
<dbReference type="Pfam" id="PF07728">
    <property type="entry name" value="AAA_5"/>
    <property type="match status" value="7"/>
</dbReference>
<evidence type="ECO:0000256" key="8">
    <source>
        <dbReference type="ARBA" id="ARBA00023242"/>
    </source>
</evidence>
<feature type="compositionally biased region" description="Polar residues" evidence="10">
    <location>
        <begin position="4544"/>
        <end position="4559"/>
    </location>
</feature>
<feature type="compositionally biased region" description="Basic and acidic residues" evidence="10">
    <location>
        <begin position="4340"/>
        <end position="4354"/>
    </location>
</feature>
<keyword evidence="8 9" id="KW-0539">Nucleus</keyword>
<feature type="region of interest" description="Disordered" evidence="10">
    <location>
        <begin position="4251"/>
        <end position="4654"/>
    </location>
</feature>
<dbReference type="PANTHER" id="PTHR48103">
    <property type="entry name" value="MIDASIN-RELATED"/>
    <property type="match status" value="1"/>
</dbReference>
<dbReference type="Pfam" id="PF17865">
    <property type="entry name" value="AAA_lid_5"/>
    <property type="match status" value="1"/>
</dbReference>
<feature type="compositionally biased region" description="Polar residues" evidence="10">
    <location>
        <begin position="4525"/>
        <end position="4534"/>
    </location>
</feature>
<feature type="compositionally biased region" description="Acidic residues" evidence="10">
    <location>
        <begin position="4316"/>
        <end position="4332"/>
    </location>
</feature>
<feature type="compositionally biased region" description="Basic and acidic residues" evidence="10">
    <location>
        <begin position="4293"/>
        <end position="4315"/>
    </location>
</feature>
<evidence type="ECO:0000256" key="1">
    <source>
        <dbReference type="ARBA" id="ARBA00004604"/>
    </source>
</evidence>
<dbReference type="InterPro" id="IPR003593">
    <property type="entry name" value="AAA+_ATPase"/>
</dbReference>
<dbReference type="Gene3D" id="3.40.50.410">
    <property type="entry name" value="von Willebrand factor, type A domain"/>
    <property type="match status" value="1"/>
</dbReference>
<accession>A0ABM4BLI5</accession>
<dbReference type="Gene3D" id="3.40.50.300">
    <property type="entry name" value="P-loop containing nucleotide triphosphate hydrolases"/>
    <property type="match status" value="6"/>
</dbReference>
<name>A0ABM4BLI5_HYDVU</name>
<evidence type="ECO:0000313" key="13">
    <source>
        <dbReference type="RefSeq" id="XP_065649884.1"/>
    </source>
</evidence>
<evidence type="ECO:0000256" key="7">
    <source>
        <dbReference type="ARBA" id="ARBA00023186"/>
    </source>
</evidence>
<feature type="compositionally biased region" description="Polar residues" evidence="10">
    <location>
        <begin position="4580"/>
        <end position="4596"/>
    </location>
</feature>
<feature type="compositionally biased region" description="Acidic residues" evidence="10">
    <location>
        <begin position="4628"/>
        <end position="4644"/>
    </location>
</feature>
<feature type="region of interest" description="Disordered" evidence="10">
    <location>
        <begin position="4667"/>
        <end position="4701"/>
    </location>
</feature>
<dbReference type="InterPro" id="IPR012099">
    <property type="entry name" value="Midasin"/>
</dbReference>
<evidence type="ECO:0000256" key="5">
    <source>
        <dbReference type="ARBA" id="ARBA00022741"/>
    </source>
</evidence>
<dbReference type="PANTHER" id="PTHR48103:SF2">
    <property type="entry name" value="MIDASIN"/>
    <property type="match status" value="1"/>
</dbReference>
<keyword evidence="12" id="KW-1185">Reference proteome</keyword>
<gene>
    <name evidence="13" type="primary">LOC100212580</name>
</gene>
<dbReference type="InterPro" id="IPR002035">
    <property type="entry name" value="VWF_A"/>
</dbReference>
<proteinExistence type="inferred from homology"/>
<dbReference type="InterPro" id="IPR027417">
    <property type="entry name" value="P-loop_NTPase"/>
</dbReference>
<feature type="compositionally biased region" description="Basic and acidic residues" evidence="10">
    <location>
        <begin position="4670"/>
        <end position="4679"/>
    </location>
</feature>
<feature type="compositionally biased region" description="Acidic residues" evidence="10">
    <location>
        <begin position="4447"/>
        <end position="4472"/>
    </location>
</feature>
<feature type="domain" description="VWFA" evidence="11">
    <location>
        <begin position="4870"/>
        <end position="5067"/>
    </location>
</feature>
<dbReference type="Pfam" id="PF21108">
    <property type="entry name" value="MDN1_4th"/>
    <property type="match status" value="1"/>
</dbReference>
<comment type="similarity">
    <text evidence="3 9">Belongs to the midasin family.</text>
</comment>
<dbReference type="RefSeq" id="XP_065649884.1">
    <property type="nucleotide sequence ID" value="XM_065793812.1"/>
</dbReference>
<evidence type="ECO:0000256" key="3">
    <source>
        <dbReference type="ARBA" id="ARBA00007188"/>
    </source>
</evidence>
<dbReference type="Pfam" id="PF17867">
    <property type="entry name" value="AAA_lid_7"/>
    <property type="match status" value="3"/>
</dbReference>
<dbReference type="CDD" id="cd00009">
    <property type="entry name" value="AAA"/>
    <property type="match status" value="4"/>
</dbReference>
<feature type="compositionally biased region" description="Basic and acidic residues" evidence="10">
    <location>
        <begin position="4473"/>
        <end position="4505"/>
    </location>
</feature>
<keyword evidence="6 9" id="KW-0067">ATP-binding</keyword>
<keyword evidence="5 9" id="KW-0547">Nucleotide-binding</keyword>
<feature type="compositionally biased region" description="Acidic residues" evidence="10">
    <location>
        <begin position="4506"/>
        <end position="4524"/>
    </location>
</feature>
<evidence type="ECO:0000256" key="6">
    <source>
        <dbReference type="ARBA" id="ARBA00022840"/>
    </source>
</evidence>
<comment type="function">
    <text evidence="9">Nuclear chaperone required for maturation and nuclear export of pre-60S ribosome subunits.</text>
</comment>
<evidence type="ECO:0000256" key="10">
    <source>
        <dbReference type="SAM" id="MobiDB-lite"/>
    </source>
</evidence>
<dbReference type="SUPFAM" id="SSF52540">
    <property type="entry name" value="P-loop containing nucleoside triphosphate hydrolases"/>
    <property type="match status" value="6"/>
</dbReference>
<keyword evidence="7 9" id="KW-0143">Chaperone</keyword>
<evidence type="ECO:0000256" key="9">
    <source>
        <dbReference type="PIRNR" id="PIRNR010340"/>
    </source>
</evidence>
<dbReference type="GeneID" id="100212580"/>
<evidence type="ECO:0000256" key="2">
    <source>
        <dbReference type="ARBA" id="ARBA00004642"/>
    </source>
</evidence>
<dbReference type="InterPro" id="IPR048617">
    <property type="entry name" value="MDN1_AAA_lid_4"/>
</dbReference>
<evidence type="ECO:0000313" key="12">
    <source>
        <dbReference type="Proteomes" id="UP001652625"/>
    </source>
</evidence>
<comment type="subcellular location">
    <subcellularLocation>
        <location evidence="1">Nucleus</location>
        <location evidence="1">Nucleolus</location>
    </subcellularLocation>
    <subcellularLocation>
        <location evidence="2">Nucleus</location>
        <location evidence="2">Nucleoplasm</location>
    </subcellularLocation>
</comment>
<feature type="compositionally biased region" description="Acidic residues" evidence="10">
    <location>
        <begin position="4355"/>
        <end position="4371"/>
    </location>
</feature>
<evidence type="ECO:0000259" key="11">
    <source>
        <dbReference type="PROSITE" id="PS50234"/>
    </source>
</evidence>
<protein>
    <recommendedName>
        <fullName evidence="4 9">Midasin</fullName>
    </recommendedName>
</protein>
<feature type="compositionally biased region" description="Basic and acidic residues" evidence="10">
    <location>
        <begin position="4394"/>
        <end position="4422"/>
    </location>
</feature>
<dbReference type="SMART" id="SM00327">
    <property type="entry name" value="VWA"/>
    <property type="match status" value="1"/>
</dbReference>
<dbReference type="InterPro" id="IPR011704">
    <property type="entry name" value="ATPase_dyneun-rel_AAA"/>
</dbReference>
<dbReference type="PROSITE" id="PS50234">
    <property type="entry name" value="VWFA"/>
    <property type="match status" value="1"/>
</dbReference>
<feature type="compositionally biased region" description="Basic and acidic residues" evidence="10">
    <location>
        <begin position="4430"/>
        <end position="4446"/>
    </location>
</feature>